<evidence type="ECO:0000313" key="2">
    <source>
        <dbReference type="EMBL" id="MXO87588.1"/>
    </source>
</evidence>
<gene>
    <name evidence="2" type="ORF">GRI32_02425</name>
</gene>
<accession>A0A844ZIH5</accession>
<comment type="caution">
    <text evidence="2">The sequence shown here is derived from an EMBL/GenBank/DDBJ whole genome shotgun (WGS) entry which is preliminary data.</text>
</comment>
<feature type="signal peptide" evidence="1">
    <location>
        <begin position="1"/>
        <end position="19"/>
    </location>
</feature>
<evidence type="ECO:0000256" key="1">
    <source>
        <dbReference type="SAM" id="SignalP"/>
    </source>
</evidence>
<proteinExistence type="predicted"/>
<dbReference type="OrthoDB" id="7218943at2"/>
<keyword evidence="3" id="KW-1185">Reference proteome</keyword>
<evidence type="ECO:0000313" key="3">
    <source>
        <dbReference type="Proteomes" id="UP000435243"/>
    </source>
</evidence>
<name>A0A844ZIH5_9SPHN</name>
<feature type="chain" id="PRO_5032623587" description="DUF2927 domain-containing protein" evidence="1">
    <location>
        <begin position="20"/>
        <end position="291"/>
    </location>
</feature>
<keyword evidence="1" id="KW-0732">Signal</keyword>
<dbReference type="EMBL" id="WTYY01000001">
    <property type="protein sequence ID" value="MXO87588.1"/>
    <property type="molecule type" value="Genomic_DNA"/>
</dbReference>
<protein>
    <recommendedName>
        <fullName evidence="4">DUF2927 domain-containing protein</fullName>
    </recommendedName>
</protein>
<sequence length="291" mass="31840">MHRYSLTRCLFAASILALAAPIAAQDTPDGDNSIIVTGRLDRTVDGSEVRAQARAITPRSQAFGDPLARFQQPICAGVWGLNPESAQLIIDRIYSNAEEIGVDLEEEPGCPPNVLVLFVADPRDELDQLREARHYLVSGLSFWESKRLSEQEGPVRAWNVVTTRTRDGQARMGRPPVFDSTEISRLNSGTRTDLELSVVMIDSGAIAQLDGVAVADYVTMRTLARTSPPHADAAYGTILALFDNPAQAPERITSFDLAYLRSLYRSRANTPGNRALGGIGDLMDRDATREE</sequence>
<evidence type="ECO:0008006" key="4">
    <source>
        <dbReference type="Google" id="ProtNLM"/>
    </source>
</evidence>
<dbReference type="AlphaFoldDB" id="A0A844ZIH5"/>
<reference evidence="2 3" key="1">
    <citation type="submission" date="2019-12" db="EMBL/GenBank/DDBJ databases">
        <title>Genomic-based taxomic classification of the family Erythrobacteraceae.</title>
        <authorList>
            <person name="Xu L."/>
        </authorList>
    </citation>
    <scope>NUCLEOTIDE SEQUENCE [LARGE SCALE GENOMIC DNA]</scope>
    <source>
        <strain evidence="2 3">JCM 16339</strain>
    </source>
</reference>
<dbReference type="RefSeq" id="WP_160589512.1">
    <property type="nucleotide sequence ID" value="NZ_BAAAFP010000002.1"/>
</dbReference>
<dbReference type="Proteomes" id="UP000435243">
    <property type="component" value="Unassembled WGS sequence"/>
</dbReference>
<organism evidence="2 3">
    <name type="scientific">Alteraurantiacibacter aestuarii</name>
    <dbReference type="NCBI Taxonomy" id="650004"/>
    <lineage>
        <taxon>Bacteria</taxon>
        <taxon>Pseudomonadati</taxon>
        <taxon>Pseudomonadota</taxon>
        <taxon>Alphaproteobacteria</taxon>
        <taxon>Sphingomonadales</taxon>
        <taxon>Erythrobacteraceae</taxon>
        <taxon>Alteraurantiacibacter</taxon>
    </lineage>
</organism>